<comment type="caution">
    <text evidence="2">The sequence shown here is derived from an EMBL/GenBank/DDBJ whole genome shotgun (WGS) entry which is preliminary data.</text>
</comment>
<reference evidence="2 3" key="1">
    <citation type="journal article" date="2020" name="ISME J.">
        <title>Comparative genomics reveals insights into cyanobacterial evolution and habitat adaptation.</title>
        <authorList>
            <person name="Chen M.Y."/>
            <person name="Teng W.K."/>
            <person name="Zhao L."/>
            <person name="Hu C.X."/>
            <person name="Zhou Y.K."/>
            <person name="Han B.P."/>
            <person name="Song L.R."/>
            <person name="Shu W.S."/>
        </authorList>
    </citation>
    <scope>NUCLEOTIDE SEQUENCE [LARGE SCALE GENOMIC DNA]</scope>
    <source>
        <strain evidence="2 3">FACHB-838</strain>
    </source>
</reference>
<feature type="domain" description="Transposase Helix-turn-helix" evidence="1">
    <location>
        <begin position="2"/>
        <end position="38"/>
    </location>
</feature>
<dbReference type="Proteomes" id="UP000623440">
    <property type="component" value="Unassembled WGS sequence"/>
</dbReference>
<organism evidence="2 3">
    <name type="scientific">Nostoc flagelliforme FACHB-838</name>
    <dbReference type="NCBI Taxonomy" id="2692904"/>
    <lineage>
        <taxon>Bacteria</taxon>
        <taxon>Bacillati</taxon>
        <taxon>Cyanobacteriota</taxon>
        <taxon>Cyanophyceae</taxon>
        <taxon>Nostocales</taxon>
        <taxon>Nostocaceae</taxon>
        <taxon>Nostoc</taxon>
    </lineage>
</organism>
<dbReference type="InterPro" id="IPR027805">
    <property type="entry name" value="Transposase_HTH_dom"/>
</dbReference>
<accession>A0ABR8DJN9</accession>
<evidence type="ECO:0000313" key="2">
    <source>
        <dbReference type="EMBL" id="MBD2529674.1"/>
    </source>
</evidence>
<dbReference type="Pfam" id="PF13613">
    <property type="entry name" value="HTH_Tnp_4"/>
    <property type="match status" value="1"/>
</dbReference>
<evidence type="ECO:0000313" key="3">
    <source>
        <dbReference type="Proteomes" id="UP000623440"/>
    </source>
</evidence>
<name>A0ABR8DJN9_9NOSO</name>
<dbReference type="EMBL" id="JACJSI010000012">
    <property type="protein sequence ID" value="MBD2529674.1"/>
    <property type="molecule type" value="Genomic_DNA"/>
</dbReference>
<sequence length="38" mass="4513">MFEKIVLCLFYLRQMPSLEILGMLFGISKTEANDNFHY</sequence>
<proteinExistence type="predicted"/>
<gene>
    <name evidence="2" type="ORF">H6G97_08885</name>
</gene>
<evidence type="ECO:0000259" key="1">
    <source>
        <dbReference type="Pfam" id="PF13613"/>
    </source>
</evidence>
<keyword evidence="3" id="KW-1185">Reference proteome</keyword>
<protein>
    <submittedName>
        <fullName evidence="2">Transposase family protein</fullName>
    </submittedName>
</protein>
<dbReference type="RefSeq" id="WP_190940349.1">
    <property type="nucleotide sequence ID" value="NZ_JACJSI010000012.1"/>
</dbReference>